<dbReference type="AlphaFoldDB" id="A0A318NZ78"/>
<feature type="domain" description="Polysaccharide chain length determinant N-terminal" evidence="8">
    <location>
        <begin position="1"/>
        <end position="44"/>
    </location>
</feature>
<evidence type="ECO:0000313" key="10">
    <source>
        <dbReference type="Proteomes" id="UP000248333"/>
    </source>
</evidence>
<dbReference type="InterPro" id="IPR003856">
    <property type="entry name" value="LPS_length_determ_N"/>
</dbReference>
<evidence type="ECO:0000256" key="7">
    <source>
        <dbReference type="SAM" id="Phobius"/>
    </source>
</evidence>
<dbReference type="Proteomes" id="UP000248333">
    <property type="component" value="Unassembled WGS sequence"/>
</dbReference>
<protein>
    <recommendedName>
        <fullName evidence="8">Polysaccharide chain length determinant N-terminal domain-containing protein</fullName>
    </recommendedName>
</protein>
<evidence type="ECO:0000256" key="6">
    <source>
        <dbReference type="SAM" id="MobiDB-lite"/>
    </source>
</evidence>
<keyword evidence="2" id="KW-1003">Cell membrane</keyword>
<evidence type="ECO:0000313" key="9">
    <source>
        <dbReference type="EMBL" id="PYC74091.1"/>
    </source>
</evidence>
<proteinExistence type="predicted"/>
<keyword evidence="5 7" id="KW-0472">Membrane</keyword>
<comment type="caution">
    <text evidence="9">The sequence shown here is derived from an EMBL/GenBank/DDBJ whole genome shotgun (WGS) entry which is preliminary data.</text>
</comment>
<comment type="subcellular location">
    <subcellularLocation>
        <location evidence="1">Cell membrane</location>
        <topology evidence="1">Multi-pass membrane protein</topology>
    </subcellularLocation>
</comment>
<evidence type="ECO:0000256" key="1">
    <source>
        <dbReference type="ARBA" id="ARBA00004651"/>
    </source>
</evidence>
<evidence type="ECO:0000256" key="3">
    <source>
        <dbReference type="ARBA" id="ARBA00022692"/>
    </source>
</evidence>
<accession>A0A318NZ78</accession>
<dbReference type="RefSeq" id="WP_110562647.1">
    <property type="nucleotide sequence ID" value="NZ_JBFAPR010000030.1"/>
</dbReference>
<keyword evidence="4 7" id="KW-1133">Transmembrane helix</keyword>
<keyword evidence="10" id="KW-1185">Reference proteome</keyword>
<dbReference type="OrthoDB" id="3379489at2"/>
<evidence type="ECO:0000256" key="4">
    <source>
        <dbReference type="ARBA" id="ARBA00022989"/>
    </source>
</evidence>
<evidence type="ECO:0000256" key="5">
    <source>
        <dbReference type="ARBA" id="ARBA00023136"/>
    </source>
</evidence>
<evidence type="ECO:0000259" key="8">
    <source>
        <dbReference type="Pfam" id="PF02706"/>
    </source>
</evidence>
<dbReference type="Pfam" id="PF02706">
    <property type="entry name" value="Wzz"/>
    <property type="match status" value="1"/>
</dbReference>
<organism evidence="9 10">
    <name type="scientific">Micromonospora arborensis</name>
    <dbReference type="NCBI Taxonomy" id="2116518"/>
    <lineage>
        <taxon>Bacteria</taxon>
        <taxon>Bacillati</taxon>
        <taxon>Actinomycetota</taxon>
        <taxon>Actinomycetes</taxon>
        <taxon>Micromonosporales</taxon>
        <taxon>Micromonosporaceae</taxon>
        <taxon>Micromonospora</taxon>
    </lineage>
</organism>
<evidence type="ECO:0000256" key="2">
    <source>
        <dbReference type="ARBA" id="ARBA00022475"/>
    </source>
</evidence>
<dbReference type="EMBL" id="PYBV01000007">
    <property type="protein sequence ID" value="PYC74091.1"/>
    <property type="molecule type" value="Genomic_DNA"/>
</dbReference>
<name>A0A318NZ78_9ACTN</name>
<gene>
    <name evidence="9" type="ORF">C7C45_05995</name>
</gene>
<keyword evidence="3 7" id="KW-0812">Transmembrane</keyword>
<reference evidence="9 10" key="1">
    <citation type="submission" date="2018-03" db="EMBL/GenBank/DDBJ databases">
        <title>Bioinformatic expansion and discovery of thiopeptide antibiotics.</title>
        <authorList>
            <person name="Schwalen C.J."/>
            <person name="Hudson G.A."/>
            <person name="Mitchell D.A."/>
        </authorList>
    </citation>
    <scope>NUCLEOTIDE SEQUENCE [LARGE SCALE GENOMIC DNA]</scope>
    <source>
        <strain evidence="9 10">NRRL 8041</strain>
    </source>
</reference>
<dbReference type="GO" id="GO:0005886">
    <property type="term" value="C:plasma membrane"/>
    <property type="evidence" value="ECO:0007669"/>
    <property type="project" value="UniProtKB-SubCell"/>
</dbReference>
<feature type="region of interest" description="Disordered" evidence="6">
    <location>
        <begin position="215"/>
        <end position="245"/>
    </location>
</feature>
<feature type="transmembrane region" description="Helical" evidence="7">
    <location>
        <begin position="186"/>
        <end position="205"/>
    </location>
</feature>
<sequence>MDLLALFTTVRRHKLIVLAVLAVLIAGNAFVAFGIAPRYESQAQWVLIAPPPQPSDAAIARDPALLKVNANNPYLRLPNPSVVVDVLAQRVSGGLVRQGLISQGADQDYTISSTNAIGSGLVINIVGTGSSPDAAAKTLDLVSKSMEKELYDMQKVDGADDKYLFQALPINPPTDPTRKVTGTIRSMIAVSAACLVLLFGMISVAEAVGPRRTKQVVPFDDPDAPRDATEPTRTPVAPQRANASDLTIVLPRVKGAEQQGPASQRQARD</sequence>